<dbReference type="Proteomes" id="UP000287033">
    <property type="component" value="Unassembled WGS sequence"/>
</dbReference>
<dbReference type="PROSITE" id="PS00636">
    <property type="entry name" value="DNAJ_1"/>
    <property type="match status" value="1"/>
</dbReference>
<dbReference type="InterPro" id="IPR036869">
    <property type="entry name" value="J_dom_sf"/>
</dbReference>
<dbReference type="PANTHER" id="PTHR44029">
    <property type="entry name" value="DNAJ HOMOLOG SUBFAMILY C MEMBER 21"/>
    <property type="match status" value="1"/>
</dbReference>
<evidence type="ECO:0000259" key="1">
    <source>
        <dbReference type="Pfam" id="PF00226"/>
    </source>
</evidence>
<feature type="domain" description="J" evidence="1">
    <location>
        <begin position="1"/>
        <end position="33"/>
    </location>
</feature>
<dbReference type="SUPFAM" id="SSF46565">
    <property type="entry name" value="Chaperone J-domain"/>
    <property type="match status" value="1"/>
</dbReference>
<feature type="non-terminal residue" evidence="2">
    <location>
        <position position="1"/>
    </location>
</feature>
<protein>
    <recommendedName>
        <fullName evidence="1">J domain-containing protein</fullName>
    </recommendedName>
</protein>
<dbReference type="AlphaFoldDB" id="A0A401TF09"/>
<dbReference type="GO" id="GO:0005737">
    <property type="term" value="C:cytoplasm"/>
    <property type="evidence" value="ECO:0007669"/>
    <property type="project" value="TreeGrafter"/>
</dbReference>
<sequence>KNLDNPEIAAERFKLIQAAYDVLSDPQERAWYDSHREAILRGGLNDDYEDDSVDLLQYFTSACYSGYGDDEKVSCRIAWRMVVWFPGTGSAVLSGYSV</sequence>
<dbReference type="Gene3D" id="1.10.287.110">
    <property type="entry name" value="DnaJ domain"/>
    <property type="match status" value="1"/>
</dbReference>
<dbReference type="OMA" id="CRIAWRM"/>
<dbReference type="InterPro" id="IPR018253">
    <property type="entry name" value="DnaJ_domain_CS"/>
</dbReference>
<accession>A0A401TF09</accession>
<dbReference type="InterPro" id="IPR051964">
    <property type="entry name" value="Chaperone_stress_response"/>
</dbReference>
<name>A0A401TF09_CHIPU</name>
<dbReference type="OrthoDB" id="5894at2759"/>
<keyword evidence="3" id="KW-1185">Reference proteome</keyword>
<dbReference type="Pfam" id="PF00226">
    <property type="entry name" value="DnaJ"/>
    <property type="match status" value="1"/>
</dbReference>
<evidence type="ECO:0000313" key="3">
    <source>
        <dbReference type="Proteomes" id="UP000287033"/>
    </source>
</evidence>
<dbReference type="InterPro" id="IPR001623">
    <property type="entry name" value="DnaJ_domain"/>
</dbReference>
<evidence type="ECO:0000313" key="2">
    <source>
        <dbReference type="EMBL" id="GCC41211.1"/>
    </source>
</evidence>
<dbReference type="STRING" id="137246.A0A401TF09"/>
<comment type="caution">
    <text evidence="2">The sequence shown here is derived from an EMBL/GenBank/DDBJ whole genome shotgun (WGS) entry which is preliminary data.</text>
</comment>
<reference evidence="2 3" key="1">
    <citation type="journal article" date="2018" name="Nat. Ecol. Evol.">
        <title>Shark genomes provide insights into elasmobranch evolution and the origin of vertebrates.</title>
        <authorList>
            <person name="Hara Y"/>
            <person name="Yamaguchi K"/>
            <person name="Onimaru K"/>
            <person name="Kadota M"/>
            <person name="Koyanagi M"/>
            <person name="Keeley SD"/>
            <person name="Tatsumi K"/>
            <person name="Tanaka K"/>
            <person name="Motone F"/>
            <person name="Kageyama Y"/>
            <person name="Nozu R"/>
            <person name="Adachi N"/>
            <person name="Nishimura O"/>
            <person name="Nakagawa R"/>
            <person name="Tanegashima C"/>
            <person name="Kiyatake I"/>
            <person name="Matsumoto R"/>
            <person name="Murakumo K"/>
            <person name="Nishida K"/>
            <person name="Terakita A"/>
            <person name="Kuratani S"/>
            <person name="Sato K"/>
            <person name="Hyodo S Kuraku.S."/>
        </authorList>
    </citation>
    <scope>NUCLEOTIDE SEQUENCE [LARGE SCALE GENOMIC DNA]</scope>
</reference>
<proteinExistence type="predicted"/>
<dbReference type="EMBL" id="BEZZ01055483">
    <property type="protein sequence ID" value="GCC41211.1"/>
    <property type="molecule type" value="Genomic_DNA"/>
</dbReference>
<dbReference type="PANTHER" id="PTHR44029:SF1">
    <property type="entry name" value="DNAJ HOMOLOG SUBFAMILY C MEMBER 21"/>
    <property type="match status" value="1"/>
</dbReference>
<gene>
    <name evidence="2" type="ORF">chiPu_0025269</name>
</gene>
<organism evidence="2 3">
    <name type="scientific">Chiloscyllium punctatum</name>
    <name type="common">Brownbanded bambooshark</name>
    <name type="synonym">Hemiscyllium punctatum</name>
    <dbReference type="NCBI Taxonomy" id="137246"/>
    <lineage>
        <taxon>Eukaryota</taxon>
        <taxon>Metazoa</taxon>
        <taxon>Chordata</taxon>
        <taxon>Craniata</taxon>
        <taxon>Vertebrata</taxon>
        <taxon>Chondrichthyes</taxon>
        <taxon>Elasmobranchii</taxon>
        <taxon>Galeomorphii</taxon>
        <taxon>Galeoidea</taxon>
        <taxon>Orectolobiformes</taxon>
        <taxon>Hemiscylliidae</taxon>
        <taxon>Chiloscyllium</taxon>
    </lineage>
</organism>